<dbReference type="PANTHER" id="PTHR30627:SF24">
    <property type="entry name" value="PENICILLIN-BINDING PROTEIN 4B"/>
    <property type="match status" value="1"/>
</dbReference>
<keyword evidence="5" id="KW-1185">Reference proteome</keyword>
<dbReference type="InterPro" id="IPR050515">
    <property type="entry name" value="Beta-lactam/transpept"/>
</dbReference>
<dbReference type="PANTHER" id="PTHR30627">
    <property type="entry name" value="PEPTIDOGLYCAN D,D-TRANSPEPTIDASE"/>
    <property type="match status" value="1"/>
</dbReference>
<organism evidence="4 5">
    <name type="scientific">Streptomyces laculatispora</name>
    <dbReference type="NCBI Taxonomy" id="887464"/>
    <lineage>
        <taxon>Bacteria</taxon>
        <taxon>Bacillati</taxon>
        <taxon>Actinomycetota</taxon>
        <taxon>Actinomycetes</taxon>
        <taxon>Kitasatosporales</taxon>
        <taxon>Streptomycetaceae</taxon>
        <taxon>Streptomyces</taxon>
    </lineage>
</organism>
<evidence type="ECO:0000313" key="5">
    <source>
        <dbReference type="Proteomes" id="UP001229952"/>
    </source>
</evidence>
<gene>
    <name evidence="4" type="ORF">P8A22_01460</name>
</gene>
<sequence length="550" mass="57333">MTRADSRNSHTRYGRWRGDRRLLGILVALLLLAGGGYAAFGLRGGASKEPDPQVTAAQKPLTAFLAAWAAHDARKAAGYTDTPDNAASLLTSVLTNLKPSETTIAPGDGRRKDDGEVHFPFSVAMTVPGAGDVTWSSRARVLRTSGVWKVEFTSPMIHPELRPGQTLALKSGGGRAMVLDKNGDPLRADSLVGTVDPVSGKGASGLEARYDEMLSGGGKAAKSLVVADRQSGRALKSLTATPPAEGRPVRTTIDPRIQKAAADAVTGVDDNAAVVAIDPRDGHILAAVNRPGGLNRALEGRYPPGSTFKVVTTAALLKGGTRPSDAAACPKFARVNGQRFENQGQFELPAGSTFTDVFAQSCNTYFVNARSRLSGTDLRDTARAFGIGGSWDVGTTTYDGSVPATTSDNDKAAATIGQARVQTSPLVMASIAATVKNGAFEQPLLVPDAVKKKFTAPTALDAAVTRQLQELMRATVTSGSAHALKDLPGRPHAKTGTAEFGTATPPSTHAWMIGYQGDSDLAWAVLLEDGGSGGADAGPVAARFLRNLAR</sequence>
<accession>A0ABY9HWA7</accession>
<feature type="domain" description="Penicillin-binding protein transpeptidase" evidence="2">
    <location>
        <begin position="273"/>
        <end position="545"/>
    </location>
</feature>
<evidence type="ECO:0000259" key="2">
    <source>
        <dbReference type="Pfam" id="PF00905"/>
    </source>
</evidence>
<dbReference type="Proteomes" id="UP001229952">
    <property type="component" value="Chromosome"/>
</dbReference>
<reference evidence="4 5" key="1">
    <citation type="submission" date="2023-03" db="EMBL/GenBank/DDBJ databases">
        <title>Isolation and description of six Streptomyces strains from soil environments, able to metabolize different microbial glucans.</title>
        <authorList>
            <person name="Widen T."/>
            <person name="Larsbrink J."/>
        </authorList>
    </citation>
    <scope>NUCLEOTIDE SEQUENCE [LARGE SCALE GENOMIC DNA]</scope>
    <source>
        <strain evidence="4 5">Mut2</strain>
    </source>
</reference>
<dbReference type="RefSeq" id="WP_306085505.1">
    <property type="nucleotide sequence ID" value="NZ_CP120992.1"/>
</dbReference>
<dbReference type="SUPFAM" id="SSF56601">
    <property type="entry name" value="beta-lactamase/transpeptidase-like"/>
    <property type="match status" value="1"/>
</dbReference>
<evidence type="ECO:0000256" key="1">
    <source>
        <dbReference type="SAM" id="MobiDB-lite"/>
    </source>
</evidence>
<protein>
    <submittedName>
        <fullName evidence="4">Penicillin-binding transpeptidase domain-containing protein</fullName>
    </submittedName>
</protein>
<dbReference type="InterPro" id="IPR012338">
    <property type="entry name" value="Beta-lactam/transpept-like"/>
</dbReference>
<dbReference type="Pfam" id="PF05223">
    <property type="entry name" value="MecA_N"/>
    <property type="match status" value="1"/>
</dbReference>
<proteinExistence type="predicted"/>
<dbReference type="InterPro" id="IPR001460">
    <property type="entry name" value="PCN-bd_Tpept"/>
</dbReference>
<dbReference type="Pfam" id="PF00905">
    <property type="entry name" value="Transpeptidase"/>
    <property type="match status" value="1"/>
</dbReference>
<dbReference type="EMBL" id="CP120992">
    <property type="protein sequence ID" value="WLQ38825.1"/>
    <property type="molecule type" value="Genomic_DNA"/>
</dbReference>
<dbReference type="Gene3D" id="3.40.710.10">
    <property type="entry name" value="DD-peptidase/beta-lactamase superfamily"/>
    <property type="match status" value="1"/>
</dbReference>
<name>A0ABY9HWA7_9ACTN</name>
<feature type="domain" description="NTF2-like N-terminal transpeptidase" evidence="3">
    <location>
        <begin position="57"/>
        <end position="165"/>
    </location>
</feature>
<evidence type="ECO:0000259" key="3">
    <source>
        <dbReference type="Pfam" id="PF05223"/>
    </source>
</evidence>
<feature type="region of interest" description="Disordered" evidence="1">
    <location>
        <begin position="482"/>
        <end position="503"/>
    </location>
</feature>
<dbReference type="InterPro" id="IPR007887">
    <property type="entry name" value="MecA_N"/>
</dbReference>
<evidence type="ECO:0000313" key="4">
    <source>
        <dbReference type="EMBL" id="WLQ38825.1"/>
    </source>
</evidence>